<dbReference type="PROSITE" id="PS50835">
    <property type="entry name" value="IG_LIKE"/>
    <property type="match status" value="2"/>
</dbReference>
<dbReference type="SUPFAM" id="SSF49313">
    <property type="entry name" value="Cadherin-like"/>
    <property type="match status" value="1"/>
</dbReference>
<dbReference type="SMART" id="SM00409">
    <property type="entry name" value="IG"/>
    <property type="match status" value="2"/>
</dbReference>
<dbReference type="InterPro" id="IPR013783">
    <property type="entry name" value="Ig-like_fold"/>
</dbReference>
<dbReference type="InterPro" id="IPR001434">
    <property type="entry name" value="OmcB-like_DUF11"/>
</dbReference>
<comment type="caution">
    <text evidence="3">The sequence shown here is derived from an EMBL/GenBank/DDBJ whole genome shotgun (WGS) entry which is preliminary data.</text>
</comment>
<dbReference type="InterPro" id="IPR028994">
    <property type="entry name" value="Integrin_alpha_N"/>
</dbReference>
<dbReference type="PROSITE" id="PS50194">
    <property type="entry name" value="FILAMIN_REPEAT"/>
    <property type="match status" value="1"/>
</dbReference>
<keyword evidence="4" id="KW-1185">Reference proteome</keyword>
<feature type="domain" description="Ig-like" evidence="2">
    <location>
        <begin position="368"/>
        <end position="454"/>
    </location>
</feature>
<dbReference type="GO" id="GO:0016020">
    <property type="term" value="C:membrane"/>
    <property type="evidence" value="ECO:0007669"/>
    <property type="project" value="InterPro"/>
</dbReference>
<dbReference type="InterPro" id="IPR013517">
    <property type="entry name" value="FG-GAP"/>
</dbReference>
<dbReference type="InterPro" id="IPR017868">
    <property type="entry name" value="Filamin/ABP280_repeat-like"/>
</dbReference>
<dbReference type="SUPFAM" id="SSF48726">
    <property type="entry name" value="Immunoglobulin"/>
    <property type="match status" value="2"/>
</dbReference>
<keyword evidence="1" id="KW-0732">Signal</keyword>
<proteinExistence type="predicted"/>
<dbReference type="EMBL" id="JAAGNZ010000003">
    <property type="protein sequence ID" value="NEU69990.1"/>
    <property type="molecule type" value="Genomic_DNA"/>
</dbReference>
<dbReference type="AlphaFoldDB" id="A0A6M0INS7"/>
<gene>
    <name evidence="3" type="ORF">GK091_24125</name>
</gene>
<dbReference type="RefSeq" id="WP_164043065.1">
    <property type="nucleotide sequence ID" value="NZ_JAAGNZ010000003.1"/>
</dbReference>
<dbReference type="Pfam" id="PF13517">
    <property type="entry name" value="FG-GAP_3"/>
    <property type="match status" value="1"/>
</dbReference>
<protein>
    <recommendedName>
        <fullName evidence="2">Ig-like domain-containing protein</fullName>
    </recommendedName>
</protein>
<dbReference type="InterPro" id="IPR003599">
    <property type="entry name" value="Ig_sub"/>
</dbReference>
<dbReference type="InterPro" id="IPR006644">
    <property type="entry name" value="Cadg"/>
</dbReference>
<evidence type="ECO:0000259" key="2">
    <source>
        <dbReference type="PROSITE" id="PS50835"/>
    </source>
</evidence>
<dbReference type="Proteomes" id="UP000477386">
    <property type="component" value="Unassembled WGS sequence"/>
</dbReference>
<reference evidence="3 4" key="1">
    <citation type="submission" date="2020-02" db="EMBL/GenBank/DDBJ databases">
        <title>Draft genome sequence of two Spirosoma agri KCTC 52727 and Spirosoma terrae KCTC 52035.</title>
        <authorList>
            <person name="Rojas J."/>
            <person name="Ambika Manirajan B."/>
            <person name="Ratering S."/>
            <person name="Suarez C."/>
            <person name="Schnell S."/>
        </authorList>
    </citation>
    <scope>NUCLEOTIDE SEQUENCE [LARGE SCALE GENOMIC DNA]</scope>
    <source>
        <strain evidence="3 4">KCTC 52727</strain>
    </source>
</reference>
<evidence type="ECO:0000313" key="3">
    <source>
        <dbReference type="EMBL" id="NEU69990.1"/>
    </source>
</evidence>
<dbReference type="GO" id="GO:0005509">
    <property type="term" value="F:calcium ion binding"/>
    <property type="evidence" value="ECO:0007669"/>
    <property type="project" value="InterPro"/>
</dbReference>
<dbReference type="Pfam" id="PF01345">
    <property type="entry name" value="DUF11"/>
    <property type="match status" value="1"/>
</dbReference>
<organism evidence="3 4">
    <name type="scientific">Spirosoma agri</name>
    <dbReference type="NCBI Taxonomy" id="1987381"/>
    <lineage>
        <taxon>Bacteria</taxon>
        <taxon>Pseudomonadati</taxon>
        <taxon>Bacteroidota</taxon>
        <taxon>Cytophagia</taxon>
        <taxon>Cytophagales</taxon>
        <taxon>Cytophagaceae</taxon>
        <taxon>Spirosoma</taxon>
    </lineage>
</organism>
<dbReference type="InterPro" id="IPR036179">
    <property type="entry name" value="Ig-like_dom_sf"/>
</dbReference>
<dbReference type="SMART" id="SM00736">
    <property type="entry name" value="CADG"/>
    <property type="match status" value="1"/>
</dbReference>
<evidence type="ECO:0000313" key="4">
    <source>
        <dbReference type="Proteomes" id="UP000477386"/>
    </source>
</evidence>
<evidence type="ECO:0000256" key="1">
    <source>
        <dbReference type="ARBA" id="ARBA00022729"/>
    </source>
</evidence>
<name>A0A6M0INS7_9BACT</name>
<sequence length="1220" mass="126134">MIYFLSKTKITFLAGLLTLFWVMLATTVLGQGFIERTGDFGLNPFFNYNFYPNPPGASPSLADLDGDGDLELVVVNFEGSVSYNINTGGSPGDESFIYYRSPSPFTSLPDSYSPVSSSPISSLAGVVPSDVYNPSFDSSVNLKFSFGDLDGDGDLDGISGNEEGKILIFINSGSRNNPLFPPPGSAPIGPGDPPRGNSVVTLADPAAGINYAGEGVSFVNLADFDGDRDLDLLVLTSKAFHYLRNTGTTTNAVFEEVTGSGNPFNGFTPDAGHGNPVVGDIDGDGDLDVAVSGTSIAFYRNVGTTTAPVYVRINNAANPFNGITFSADDVPRIELGDMDRDNDLDLAGGVKSGKIRYFENGVQVYGQPTPASQTVCVGSPVSVTVGARGDGFYSDATQTTSLRYQWYRNTQTTATPVPGQTSATLSLTNVQPGDAGLYYVQVTGSARYTGEELSVFSDGFSLTVRQGIGITQQPPSSSVVLTGANVSVPVSVSGAVTGYQWYRNGAIVTGQTSATLTLTSVTSAQAGSYSLVATSSCNSVTSSAFSLTVLNPASVSGTKTVSGSFVPGGTATYTIVLRNAGLGIQNNNPGNEFTDVLPAGLTVSSVSSSAGQIAFNANTVTWNGSIASNSQVTITITALIANGTNGQSIANQGSISFDGDANNTNESTVLTDDPTVEGSANPTTFVVNCPASTVTLSNDGPLTCAKTSVVLTATGGLTGSTYGFSLGATQSSGATSNTATVSMGGLYSVTVTAPTGCTATGQTTVGTSTTLAAPTLAANAQTTTNQPISVTASGCAGGTINWNPQGGTGTANGSMYTFTQPGNYTITAACVVNACTSPPSAPLSVSILPGGFAIGSVTMVNCQLFDEAKGGYQVTFTPQYSGQNTNPISFSVVNEKTATTDPAPYTLRLYTDNPVIILVATQAGTGETRYSYNWFASCQSGNSPNRPPVTTGVPNQTISQGQAYQLELKTYFSDPDQQPLAFSVQGLPAGLSLTGSVISGTPSVTGVSTINVSAVDPGGLSVGSSFQLTVSPAPGLPTSFAIVDVSTVRCEVLRPDKRRITFTPQYSGVDGTPISFSVVNEKLPTTDAGPYSLDLYTDNPVITLSAQQGATIARYTYNWLTVCNTVSARLGVQEAGTELQVRVFGNPVEGKSAEIEINGAASQSVQLNLVDSQGRVVHQYQIDEAGPSERVSVPVGNSKGILLLQVSTPTQRQQVKLLKF</sequence>
<dbReference type="Gene3D" id="2.60.40.10">
    <property type="entry name" value="Immunoglobulins"/>
    <property type="match status" value="3"/>
</dbReference>
<dbReference type="InterPro" id="IPR015919">
    <property type="entry name" value="Cadherin-like_sf"/>
</dbReference>
<accession>A0A6M0INS7</accession>
<dbReference type="InterPro" id="IPR007110">
    <property type="entry name" value="Ig-like_dom"/>
</dbReference>
<feature type="domain" description="Ig-like" evidence="2">
    <location>
        <begin position="468"/>
        <end position="548"/>
    </location>
</feature>
<dbReference type="SUPFAM" id="SSF69318">
    <property type="entry name" value="Integrin alpha N-terminal domain"/>
    <property type="match status" value="1"/>
</dbReference>